<evidence type="ECO:0000256" key="1">
    <source>
        <dbReference type="ARBA" id="ARBA00001966"/>
    </source>
</evidence>
<dbReference type="EMBL" id="CP151800">
    <property type="protein sequence ID" value="WZV98344.1"/>
    <property type="molecule type" value="Genomic_DNA"/>
</dbReference>
<dbReference type="PANTHER" id="PTHR43273">
    <property type="entry name" value="ANAEROBIC SULFATASE-MATURATING ENZYME HOMOLOG ASLB-RELATED"/>
    <property type="match status" value="1"/>
</dbReference>
<dbReference type="Proteomes" id="UP001466893">
    <property type="component" value="Chromosome"/>
</dbReference>
<dbReference type="NCBIfam" id="TIGR03942">
    <property type="entry name" value="sulfatase_rSAM"/>
    <property type="match status" value="1"/>
</dbReference>
<dbReference type="Pfam" id="PF13186">
    <property type="entry name" value="SPASM"/>
    <property type="match status" value="1"/>
</dbReference>
<dbReference type="SFLD" id="SFLDG01067">
    <property type="entry name" value="SPASM/twitch_domain_containing"/>
    <property type="match status" value="1"/>
</dbReference>
<organism evidence="9 10">
    <name type="scientific">Kosakonia calanthes</name>
    <dbReference type="NCBI Taxonomy" id="3139408"/>
    <lineage>
        <taxon>Bacteria</taxon>
        <taxon>Pseudomonadati</taxon>
        <taxon>Pseudomonadota</taxon>
        <taxon>Gammaproteobacteria</taxon>
        <taxon>Enterobacterales</taxon>
        <taxon>Enterobacteriaceae</taxon>
        <taxon>Kosakonia</taxon>
    </lineage>
</organism>
<dbReference type="InterPro" id="IPR047207">
    <property type="entry name" value="SPASM_anSME"/>
</dbReference>
<evidence type="ECO:0000256" key="3">
    <source>
        <dbReference type="ARBA" id="ARBA00022691"/>
    </source>
</evidence>
<evidence type="ECO:0000313" key="9">
    <source>
        <dbReference type="EMBL" id="WZV98344.1"/>
    </source>
</evidence>
<comment type="similarity">
    <text evidence="7">Belongs to the radical SAM superfamily. Anaerobic sulfatase-maturating enzyme family.</text>
</comment>
<protein>
    <submittedName>
        <fullName evidence="9">Anaerobic sulfatase maturase</fullName>
    </submittedName>
</protein>
<dbReference type="InterPro" id="IPR034491">
    <property type="entry name" value="Anaerob_Ser_sulfatase-maturase"/>
</dbReference>
<evidence type="ECO:0000256" key="6">
    <source>
        <dbReference type="ARBA" id="ARBA00023014"/>
    </source>
</evidence>
<dbReference type="RefSeq" id="WP_342322952.1">
    <property type="nucleotide sequence ID" value="NZ_CP151800.1"/>
</dbReference>
<keyword evidence="3" id="KW-0949">S-adenosyl-L-methionine</keyword>
<dbReference type="InterPro" id="IPR023867">
    <property type="entry name" value="Sulphatase_maturase_rSAM"/>
</dbReference>
<sequence length="373" mass="42477">MSGCHVMAKPASSRCNLNCRYCFYIEKQQQKVMDDATLEAFIRQQIDAQPGNVVPFAWQGGEPTLCGLDFFRRVSALQKQYANGKRIENAFQTNGILLNDEWCQFFRENGWLVGISIDGPAELHDAYRVNRSGKPSHHKVVNAIATLGKHRVDFNLLCVVNNLNSQQPQRLYRYLRTLGTPFLQFIPLVEQDAQGGLTAESVRGEAWGNFLNAVFDLWAREDIGRVYVQLFDSTLGVWSGYPSQMCTFGETCGHAFALEANGDVYQCDHYVYPDYRLGNLHQIPIKEINASREAIAFGQSKKATLSNDCQRCDVLRFCQGDCPKHRFAQGKSALCQGYRHFFTHSAPHMRVMRDLLRQRRSPMELMMALRQQA</sequence>
<dbReference type="NCBIfam" id="TIGR04085">
    <property type="entry name" value="rSAM_more_4Fe4S"/>
    <property type="match status" value="1"/>
</dbReference>
<dbReference type="InterPro" id="IPR058240">
    <property type="entry name" value="rSAM_sf"/>
</dbReference>
<dbReference type="InterPro" id="IPR023885">
    <property type="entry name" value="4Fe4S-binding_SPASM_dom"/>
</dbReference>
<dbReference type="Pfam" id="PF04055">
    <property type="entry name" value="Radical_SAM"/>
    <property type="match status" value="1"/>
</dbReference>
<proteinExistence type="inferred from homology"/>
<evidence type="ECO:0000256" key="5">
    <source>
        <dbReference type="ARBA" id="ARBA00023004"/>
    </source>
</evidence>
<keyword evidence="4" id="KW-0479">Metal-binding</keyword>
<evidence type="ECO:0000256" key="7">
    <source>
        <dbReference type="ARBA" id="ARBA00023601"/>
    </source>
</evidence>
<dbReference type="PANTHER" id="PTHR43273:SF3">
    <property type="entry name" value="ANAEROBIC SULFATASE-MATURATING ENZYME HOMOLOG ASLB-RELATED"/>
    <property type="match status" value="1"/>
</dbReference>
<dbReference type="CDD" id="cd21120">
    <property type="entry name" value="SPASM_anSME"/>
    <property type="match status" value="1"/>
</dbReference>
<dbReference type="SFLD" id="SFLDF00285">
    <property type="entry name" value="anaerobic_Ser-type_sulfatase-m"/>
    <property type="match status" value="1"/>
</dbReference>
<feature type="domain" description="Radical SAM core" evidence="8">
    <location>
        <begin position="1"/>
        <end position="220"/>
    </location>
</feature>
<gene>
    <name evidence="9" type="ORF">AAEY27_00115</name>
</gene>
<dbReference type="SFLD" id="SFLDG01072">
    <property type="entry name" value="dehydrogenase_like"/>
    <property type="match status" value="1"/>
</dbReference>
<dbReference type="PROSITE" id="PS51918">
    <property type="entry name" value="RADICAL_SAM"/>
    <property type="match status" value="1"/>
</dbReference>
<dbReference type="InterPro" id="IPR007197">
    <property type="entry name" value="rSAM"/>
</dbReference>
<evidence type="ECO:0000259" key="8">
    <source>
        <dbReference type="PROSITE" id="PS51918"/>
    </source>
</evidence>
<dbReference type="SUPFAM" id="SSF102114">
    <property type="entry name" value="Radical SAM enzymes"/>
    <property type="match status" value="1"/>
</dbReference>
<reference evidence="9 10" key="1">
    <citation type="submission" date="2024-04" db="EMBL/GenBank/DDBJ databases">
        <title>Kosakonia calanthae sp. nov., a halophilic bacterium isolated from leaves of Calanthe tiplacata.</title>
        <authorList>
            <person name="Wu P."/>
        </authorList>
    </citation>
    <scope>NUCLEOTIDE SEQUENCE [LARGE SCALE GENOMIC DNA]</scope>
    <source>
        <strain evidence="9 10">BYX6</strain>
    </source>
</reference>
<dbReference type="CDD" id="cd01335">
    <property type="entry name" value="Radical_SAM"/>
    <property type="match status" value="1"/>
</dbReference>
<evidence type="ECO:0000256" key="2">
    <source>
        <dbReference type="ARBA" id="ARBA00022485"/>
    </source>
</evidence>
<keyword evidence="10" id="KW-1185">Reference proteome</keyword>
<evidence type="ECO:0000313" key="10">
    <source>
        <dbReference type="Proteomes" id="UP001466893"/>
    </source>
</evidence>
<dbReference type="SFLD" id="SFLDG01386">
    <property type="entry name" value="main_SPASM_domain-containing"/>
    <property type="match status" value="1"/>
</dbReference>
<dbReference type="SFLD" id="SFLDS00029">
    <property type="entry name" value="Radical_SAM"/>
    <property type="match status" value="1"/>
</dbReference>
<comment type="cofactor">
    <cofactor evidence="1">
        <name>[4Fe-4S] cluster</name>
        <dbReference type="ChEBI" id="CHEBI:49883"/>
    </cofactor>
</comment>
<keyword evidence="5" id="KW-0408">Iron</keyword>
<keyword evidence="6" id="KW-0411">Iron-sulfur</keyword>
<dbReference type="InterPro" id="IPR013785">
    <property type="entry name" value="Aldolase_TIM"/>
</dbReference>
<accession>A0ABZ3B583</accession>
<name>A0ABZ3B583_9ENTR</name>
<keyword evidence="2" id="KW-0004">4Fe-4S</keyword>
<dbReference type="Gene3D" id="3.20.20.70">
    <property type="entry name" value="Aldolase class I"/>
    <property type="match status" value="1"/>
</dbReference>
<evidence type="ECO:0000256" key="4">
    <source>
        <dbReference type="ARBA" id="ARBA00022723"/>
    </source>
</evidence>
<dbReference type="SFLD" id="SFLDG01384">
    <property type="entry name" value="thioether_bond_formation_requi"/>
    <property type="match status" value="1"/>
</dbReference>